<evidence type="ECO:0000313" key="3">
    <source>
        <dbReference type="Proteomes" id="UP000499080"/>
    </source>
</evidence>
<organism evidence="2 3">
    <name type="scientific">Araneus ventricosus</name>
    <name type="common">Orbweaver spider</name>
    <name type="synonym">Epeira ventricosa</name>
    <dbReference type="NCBI Taxonomy" id="182803"/>
    <lineage>
        <taxon>Eukaryota</taxon>
        <taxon>Metazoa</taxon>
        <taxon>Ecdysozoa</taxon>
        <taxon>Arthropoda</taxon>
        <taxon>Chelicerata</taxon>
        <taxon>Arachnida</taxon>
        <taxon>Araneae</taxon>
        <taxon>Araneomorphae</taxon>
        <taxon>Entelegynae</taxon>
        <taxon>Araneoidea</taxon>
        <taxon>Araneidae</taxon>
        <taxon>Araneus</taxon>
    </lineage>
</organism>
<dbReference type="EMBL" id="BGPR01004152">
    <property type="protein sequence ID" value="GBM96544.1"/>
    <property type="molecule type" value="Genomic_DNA"/>
</dbReference>
<sequence length="103" mass="12044">MMKALTFLEYVVLMPPQTRRGVNKPLVKRLEVNNNDIDELAEEDSQELTTEELINLHCVSQHEVVEEFFNVGLRSSHWDLRKDYDSHPETPQKTIYGRSSISR</sequence>
<comment type="caution">
    <text evidence="2">The sequence shown here is derived from an EMBL/GenBank/DDBJ whole genome shotgun (WGS) entry which is preliminary data.</text>
</comment>
<proteinExistence type="predicted"/>
<gene>
    <name evidence="2" type="ORF">AVEN_6304_1</name>
</gene>
<dbReference type="OrthoDB" id="7422307at2759"/>
<protein>
    <submittedName>
        <fullName evidence="2">Uncharacterized protein</fullName>
    </submittedName>
</protein>
<accession>A0A4Y2K2K9</accession>
<reference evidence="2 3" key="1">
    <citation type="journal article" date="2019" name="Sci. Rep.">
        <title>Orb-weaving spider Araneus ventricosus genome elucidates the spidroin gene catalogue.</title>
        <authorList>
            <person name="Kono N."/>
            <person name="Nakamura H."/>
            <person name="Ohtoshi R."/>
            <person name="Moran D.A.P."/>
            <person name="Shinohara A."/>
            <person name="Yoshida Y."/>
            <person name="Fujiwara M."/>
            <person name="Mori M."/>
            <person name="Tomita M."/>
            <person name="Arakawa K."/>
        </authorList>
    </citation>
    <scope>NUCLEOTIDE SEQUENCE [LARGE SCALE GENOMIC DNA]</scope>
</reference>
<feature type="compositionally biased region" description="Polar residues" evidence="1">
    <location>
        <begin position="91"/>
        <end position="103"/>
    </location>
</feature>
<name>A0A4Y2K2K9_ARAVE</name>
<evidence type="ECO:0000313" key="2">
    <source>
        <dbReference type="EMBL" id="GBM96544.1"/>
    </source>
</evidence>
<dbReference type="Proteomes" id="UP000499080">
    <property type="component" value="Unassembled WGS sequence"/>
</dbReference>
<evidence type="ECO:0000256" key="1">
    <source>
        <dbReference type="SAM" id="MobiDB-lite"/>
    </source>
</evidence>
<feature type="region of interest" description="Disordered" evidence="1">
    <location>
        <begin position="81"/>
        <end position="103"/>
    </location>
</feature>
<keyword evidence="3" id="KW-1185">Reference proteome</keyword>
<feature type="compositionally biased region" description="Basic and acidic residues" evidence="1">
    <location>
        <begin position="81"/>
        <end position="90"/>
    </location>
</feature>
<dbReference type="AlphaFoldDB" id="A0A4Y2K2K9"/>